<dbReference type="EMBL" id="MWPH01000004">
    <property type="protein sequence ID" value="OVE83168.1"/>
    <property type="molecule type" value="Genomic_DNA"/>
</dbReference>
<name>A0A202E4P9_9EURY</name>
<protein>
    <submittedName>
        <fullName evidence="2">Uncharacterized protein</fullName>
    </submittedName>
</protein>
<dbReference type="AlphaFoldDB" id="A0A202E4P9"/>
<accession>A0A202E4P9</accession>
<evidence type="ECO:0000256" key="1">
    <source>
        <dbReference type="SAM" id="Phobius"/>
    </source>
</evidence>
<dbReference type="OrthoDB" id="204867at2157"/>
<keyword evidence="3" id="KW-1185">Reference proteome</keyword>
<evidence type="ECO:0000313" key="2">
    <source>
        <dbReference type="EMBL" id="OVE83168.1"/>
    </source>
</evidence>
<dbReference type="RefSeq" id="WP_087715509.1">
    <property type="nucleotide sequence ID" value="NZ_MWPH01000004.1"/>
</dbReference>
<keyword evidence="1" id="KW-0812">Transmembrane</keyword>
<reference evidence="2 3" key="1">
    <citation type="submission" date="2017-02" db="EMBL/GenBank/DDBJ databases">
        <title>Natronthermophilus aegyptiacus gen. nov.,sp. nov., an aerobic, extremely halophilic alkalithermophilic archaeon isolated from the athalassohaline Wadi An Natrun, Egypt.</title>
        <authorList>
            <person name="Zhao B."/>
        </authorList>
    </citation>
    <scope>NUCLEOTIDE SEQUENCE [LARGE SCALE GENOMIC DNA]</scope>
    <source>
        <strain evidence="2 3">CGMCC 1.3597</strain>
    </source>
</reference>
<feature type="transmembrane region" description="Helical" evidence="1">
    <location>
        <begin position="61"/>
        <end position="82"/>
    </location>
</feature>
<proteinExistence type="predicted"/>
<organism evidence="2 3">
    <name type="scientific">Natronolimnobius baerhuensis</name>
    <dbReference type="NCBI Taxonomy" id="253108"/>
    <lineage>
        <taxon>Archaea</taxon>
        <taxon>Methanobacteriati</taxon>
        <taxon>Methanobacteriota</taxon>
        <taxon>Stenosarchaea group</taxon>
        <taxon>Halobacteria</taxon>
        <taxon>Halobacteriales</taxon>
        <taxon>Natrialbaceae</taxon>
        <taxon>Natronolimnobius</taxon>
    </lineage>
</organism>
<sequence length="84" mass="9076">MPGWLTRCSRCGGDRHGECFHTGNTVFEPCDGDGRVSPEAREAYYDNRLAERARLDPLQTAALLGVVAAALWTTLALTNGVISP</sequence>
<dbReference type="Proteomes" id="UP000196084">
    <property type="component" value="Unassembled WGS sequence"/>
</dbReference>
<gene>
    <name evidence="2" type="ORF">B2G88_17315</name>
</gene>
<keyword evidence="1" id="KW-0472">Membrane</keyword>
<keyword evidence="1" id="KW-1133">Transmembrane helix</keyword>
<evidence type="ECO:0000313" key="3">
    <source>
        <dbReference type="Proteomes" id="UP000196084"/>
    </source>
</evidence>
<comment type="caution">
    <text evidence="2">The sequence shown here is derived from an EMBL/GenBank/DDBJ whole genome shotgun (WGS) entry which is preliminary data.</text>
</comment>